<protein>
    <recommendedName>
        <fullName evidence="9">TRAP transporter small permease protein</fullName>
    </recommendedName>
</protein>
<evidence type="ECO:0000313" key="11">
    <source>
        <dbReference type="EMBL" id="SEP16632.1"/>
    </source>
</evidence>
<evidence type="ECO:0000256" key="6">
    <source>
        <dbReference type="ARBA" id="ARBA00022989"/>
    </source>
</evidence>
<keyword evidence="2 9" id="KW-0813">Transport</keyword>
<evidence type="ECO:0000256" key="1">
    <source>
        <dbReference type="ARBA" id="ARBA00004429"/>
    </source>
</evidence>
<comment type="function">
    <text evidence="9">Part of the tripartite ATP-independent periplasmic (TRAP) transport system.</text>
</comment>
<evidence type="ECO:0000256" key="8">
    <source>
        <dbReference type="ARBA" id="ARBA00038436"/>
    </source>
</evidence>
<dbReference type="EMBL" id="FODS01000031">
    <property type="protein sequence ID" value="SEP16632.1"/>
    <property type="molecule type" value="Genomic_DNA"/>
</dbReference>
<keyword evidence="6 9" id="KW-1133">Transmembrane helix</keyword>
<dbReference type="GO" id="GO:0015740">
    <property type="term" value="P:C4-dicarboxylate transport"/>
    <property type="evidence" value="ECO:0007669"/>
    <property type="project" value="TreeGrafter"/>
</dbReference>
<evidence type="ECO:0000256" key="5">
    <source>
        <dbReference type="ARBA" id="ARBA00022692"/>
    </source>
</evidence>
<keyword evidence="3" id="KW-1003">Cell membrane</keyword>
<keyword evidence="4 9" id="KW-0997">Cell inner membrane</keyword>
<dbReference type="PANTHER" id="PTHR35011:SF10">
    <property type="entry name" value="TRAP TRANSPORTER SMALL PERMEASE PROTEIN"/>
    <property type="match status" value="1"/>
</dbReference>
<comment type="subcellular location">
    <subcellularLocation>
        <location evidence="1 9">Cell inner membrane</location>
        <topology evidence="1 9">Multi-pass membrane protein</topology>
    </subcellularLocation>
</comment>
<dbReference type="GO" id="GO:0005886">
    <property type="term" value="C:plasma membrane"/>
    <property type="evidence" value="ECO:0007669"/>
    <property type="project" value="UniProtKB-SubCell"/>
</dbReference>
<dbReference type="GO" id="GO:0022857">
    <property type="term" value="F:transmembrane transporter activity"/>
    <property type="evidence" value="ECO:0007669"/>
    <property type="project" value="UniProtKB-UniRule"/>
</dbReference>
<gene>
    <name evidence="11" type="ORF">SAMN04490248_13117</name>
</gene>
<dbReference type="OrthoDB" id="4250245at2"/>
<feature type="transmembrane region" description="Helical" evidence="9">
    <location>
        <begin position="136"/>
        <end position="161"/>
    </location>
</feature>
<feature type="transmembrane region" description="Helical" evidence="9">
    <location>
        <begin position="14"/>
        <end position="35"/>
    </location>
</feature>
<dbReference type="Proteomes" id="UP000198893">
    <property type="component" value="Unassembled WGS sequence"/>
</dbReference>
<evidence type="ECO:0000313" key="12">
    <source>
        <dbReference type="Proteomes" id="UP000198893"/>
    </source>
</evidence>
<evidence type="ECO:0000256" key="7">
    <source>
        <dbReference type="ARBA" id="ARBA00023136"/>
    </source>
</evidence>
<dbReference type="RefSeq" id="WP_093120333.1">
    <property type="nucleotide sequence ID" value="NZ_FODS01000031.1"/>
</dbReference>
<evidence type="ECO:0000256" key="4">
    <source>
        <dbReference type="ARBA" id="ARBA00022519"/>
    </source>
</evidence>
<dbReference type="PANTHER" id="PTHR35011">
    <property type="entry name" value="2,3-DIKETO-L-GULONATE TRAP TRANSPORTER SMALL PERMEASE PROTEIN YIAM"/>
    <property type="match status" value="1"/>
</dbReference>
<dbReference type="STRING" id="569882.SAMN04490248_13117"/>
<feature type="transmembrane region" description="Helical" evidence="9">
    <location>
        <begin position="47"/>
        <end position="66"/>
    </location>
</feature>
<sequence>MINSSPLQRWRDRLTGFSGLVAGVFLLLMMLVTVVDVTGRYFLNAPLPGAFEMTQFLMAAIVYSGLPNVSQRESHITIDLLDSVTPDRLITLRDLAVNALCCSAFAVLSWRLWVLAGEAAEWGDTTQYLGWPLSPIIRFGATLCAVTAVIHLGKVLGILCLPNRSQP</sequence>
<reference evidence="11 12" key="1">
    <citation type="submission" date="2016-10" db="EMBL/GenBank/DDBJ databases">
        <authorList>
            <person name="de Groot N.N."/>
        </authorList>
    </citation>
    <scope>NUCLEOTIDE SEQUENCE [LARGE SCALE GENOMIC DNA]</scope>
    <source>
        <strain evidence="11 12">DSM 27842</strain>
    </source>
</reference>
<comment type="similarity">
    <text evidence="8 9">Belongs to the TRAP transporter small permease family.</text>
</comment>
<name>A0A1H8VME7_9RHOB</name>
<accession>A0A1H8VME7</accession>
<dbReference type="Pfam" id="PF04290">
    <property type="entry name" value="DctQ"/>
    <property type="match status" value="1"/>
</dbReference>
<comment type="subunit">
    <text evidence="9">The complex comprises the extracytoplasmic solute receptor protein and the two transmembrane proteins.</text>
</comment>
<organism evidence="11 12">
    <name type="scientific">Salinihabitans flavidus</name>
    <dbReference type="NCBI Taxonomy" id="569882"/>
    <lineage>
        <taxon>Bacteria</taxon>
        <taxon>Pseudomonadati</taxon>
        <taxon>Pseudomonadota</taxon>
        <taxon>Alphaproteobacteria</taxon>
        <taxon>Rhodobacterales</taxon>
        <taxon>Roseobacteraceae</taxon>
        <taxon>Salinihabitans</taxon>
    </lineage>
</organism>
<evidence type="ECO:0000256" key="9">
    <source>
        <dbReference type="RuleBase" id="RU369079"/>
    </source>
</evidence>
<feature type="transmembrane region" description="Helical" evidence="9">
    <location>
        <begin position="95"/>
        <end position="116"/>
    </location>
</feature>
<proteinExistence type="inferred from homology"/>
<keyword evidence="5 9" id="KW-0812">Transmembrane</keyword>
<keyword evidence="12" id="KW-1185">Reference proteome</keyword>
<evidence type="ECO:0000259" key="10">
    <source>
        <dbReference type="Pfam" id="PF04290"/>
    </source>
</evidence>
<dbReference type="AlphaFoldDB" id="A0A1H8VME7"/>
<evidence type="ECO:0000256" key="3">
    <source>
        <dbReference type="ARBA" id="ARBA00022475"/>
    </source>
</evidence>
<evidence type="ECO:0000256" key="2">
    <source>
        <dbReference type="ARBA" id="ARBA00022448"/>
    </source>
</evidence>
<keyword evidence="7 9" id="KW-0472">Membrane</keyword>
<dbReference type="InterPro" id="IPR007387">
    <property type="entry name" value="TRAP_DctQ"/>
</dbReference>
<dbReference type="InterPro" id="IPR055348">
    <property type="entry name" value="DctQ"/>
</dbReference>
<feature type="domain" description="Tripartite ATP-independent periplasmic transporters DctQ component" evidence="10">
    <location>
        <begin position="29"/>
        <end position="156"/>
    </location>
</feature>